<reference evidence="2 3" key="1">
    <citation type="submission" date="2018-12" db="EMBL/GenBank/DDBJ databases">
        <title>The whole draft genome of Aquabacterium sp. SJQ9.</title>
        <authorList>
            <person name="Sun L."/>
            <person name="Gao X."/>
            <person name="Chen W."/>
            <person name="Huang K."/>
        </authorList>
    </citation>
    <scope>NUCLEOTIDE SEQUENCE [LARGE SCALE GENOMIC DNA]</scope>
    <source>
        <strain evidence="2 3">SJQ9</strain>
    </source>
</reference>
<comment type="caution">
    <text evidence="2">The sequence shown here is derived from an EMBL/GenBank/DDBJ whole genome shotgun (WGS) entry which is preliminary data.</text>
</comment>
<dbReference type="OrthoDB" id="6881973at2"/>
<protein>
    <submittedName>
        <fullName evidence="2">Uncharacterized protein</fullName>
    </submittedName>
</protein>
<keyword evidence="1" id="KW-0472">Membrane</keyword>
<feature type="transmembrane region" description="Helical" evidence="1">
    <location>
        <begin position="143"/>
        <end position="161"/>
    </location>
</feature>
<dbReference type="AlphaFoldDB" id="A0A426VF38"/>
<name>A0A426VF38_9BURK</name>
<dbReference type="Proteomes" id="UP000269265">
    <property type="component" value="Unassembled WGS sequence"/>
</dbReference>
<evidence type="ECO:0000313" key="2">
    <source>
        <dbReference type="EMBL" id="RRS05507.1"/>
    </source>
</evidence>
<dbReference type="EMBL" id="RSED01000003">
    <property type="protein sequence ID" value="RRS05507.1"/>
    <property type="molecule type" value="Genomic_DNA"/>
</dbReference>
<evidence type="ECO:0000256" key="1">
    <source>
        <dbReference type="SAM" id="Phobius"/>
    </source>
</evidence>
<dbReference type="RefSeq" id="WP_125242075.1">
    <property type="nucleotide sequence ID" value="NZ_RSED01000003.1"/>
</dbReference>
<proteinExistence type="predicted"/>
<sequence length="175" mass="18373">MLILLAFWLAPANADEGHDHGDAPATAPATEVLPRFTAVSEDFELVGMLTGQQLTLYLDRTATNEPVREASIELDIGGRVVRASPTPEGAFLVALPQALPEGSTPITATVIVGGTSDLLAGDIDINDSHEDEDGLPHAHRRLIAGWGLGALVLLGVLALLWRRRSRGASRTGGAA</sequence>
<evidence type="ECO:0000313" key="3">
    <source>
        <dbReference type="Proteomes" id="UP000269265"/>
    </source>
</evidence>
<organism evidence="2 3">
    <name type="scientific">Aquabacterium soli</name>
    <dbReference type="NCBI Taxonomy" id="2493092"/>
    <lineage>
        <taxon>Bacteria</taxon>
        <taxon>Pseudomonadati</taxon>
        <taxon>Pseudomonadota</taxon>
        <taxon>Betaproteobacteria</taxon>
        <taxon>Burkholderiales</taxon>
        <taxon>Aquabacterium</taxon>
    </lineage>
</organism>
<keyword evidence="3" id="KW-1185">Reference proteome</keyword>
<accession>A0A426VF38</accession>
<gene>
    <name evidence="2" type="ORF">EIP75_04680</name>
</gene>
<keyword evidence="1" id="KW-1133">Transmembrane helix</keyword>
<keyword evidence="1" id="KW-0812">Transmembrane</keyword>